<proteinExistence type="predicted"/>
<name>A0ABD5RWS6_9EURY</name>
<keyword evidence="3" id="KW-1185">Reference proteome</keyword>
<dbReference type="PANTHER" id="PTHR13696">
    <property type="entry name" value="P-LOOP CONTAINING NUCLEOSIDE TRIPHOSPHATE HYDROLASE"/>
    <property type="match status" value="1"/>
</dbReference>
<reference evidence="2 3" key="1">
    <citation type="journal article" date="2019" name="Int. J. Syst. Evol. Microbiol.">
        <title>The Global Catalogue of Microorganisms (GCM) 10K type strain sequencing project: providing services to taxonomists for standard genome sequencing and annotation.</title>
        <authorList>
            <consortium name="The Broad Institute Genomics Platform"/>
            <consortium name="The Broad Institute Genome Sequencing Center for Infectious Disease"/>
            <person name="Wu L."/>
            <person name="Ma J."/>
        </authorList>
    </citation>
    <scope>NUCLEOTIDE SEQUENCE [LARGE SCALE GENOMIC DNA]</scope>
    <source>
        <strain evidence="2 3">NBRC 111368</strain>
    </source>
</reference>
<dbReference type="InterPro" id="IPR025669">
    <property type="entry name" value="AAA_dom"/>
</dbReference>
<evidence type="ECO:0000313" key="3">
    <source>
        <dbReference type="Proteomes" id="UP001596328"/>
    </source>
</evidence>
<dbReference type="InterPro" id="IPR050678">
    <property type="entry name" value="DNA_Partitioning_ATPase"/>
</dbReference>
<feature type="domain" description="AAA" evidence="1">
    <location>
        <begin position="11"/>
        <end position="180"/>
    </location>
</feature>
<evidence type="ECO:0000259" key="1">
    <source>
        <dbReference type="Pfam" id="PF13614"/>
    </source>
</evidence>
<dbReference type="PANTHER" id="PTHR13696:SF99">
    <property type="entry name" value="COBYRINIC ACID AC-DIAMIDE SYNTHASE"/>
    <property type="match status" value="1"/>
</dbReference>
<dbReference type="Proteomes" id="UP001596328">
    <property type="component" value="Unassembled WGS sequence"/>
</dbReference>
<dbReference type="AlphaFoldDB" id="A0ABD5RWS6"/>
<dbReference type="SUPFAM" id="SSF52540">
    <property type="entry name" value="P-loop containing nucleoside triphosphate hydrolases"/>
    <property type="match status" value="1"/>
</dbReference>
<dbReference type="InterPro" id="IPR027417">
    <property type="entry name" value="P-loop_NTPase"/>
</dbReference>
<protein>
    <submittedName>
        <fullName evidence="2">ParA family protein</fullName>
    </submittedName>
</protein>
<dbReference type="EMBL" id="JBHSWU010000048">
    <property type="protein sequence ID" value="MFC6723790.1"/>
    <property type="molecule type" value="Genomic_DNA"/>
</dbReference>
<organism evidence="2 3">
    <name type="scientific">Halobium palmae</name>
    <dbReference type="NCBI Taxonomy" id="1776492"/>
    <lineage>
        <taxon>Archaea</taxon>
        <taxon>Methanobacteriati</taxon>
        <taxon>Methanobacteriota</taxon>
        <taxon>Stenosarchaea group</taxon>
        <taxon>Halobacteria</taxon>
        <taxon>Halobacteriales</taxon>
        <taxon>Haloferacaceae</taxon>
        <taxon>Halobium</taxon>
    </lineage>
</organism>
<accession>A0ABD5RWS6</accession>
<dbReference type="Pfam" id="PF13614">
    <property type="entry name" value="AAA_31"/>
    <property type="match status" value="1"/>
</dbReference>
<evidence type="ECO:0000313" key="2">
    <source>
        <dbReference type="EMBL" id="MFC6723790.1"/>
    </source>
</evidence>
<dbReference type="CDD" id="cd02042">
    <property type="entry name" value="ParAB_family"/>
    <property type="match status" value="1"/>
</dbReference>
<sequence>MSSERSEPYPIVVSNQKGGVGKTTVAINVAGALSDAGARVLVVDLDPQGYLTTGVGLDEEYMRDPPSLYDALTDPQAHSVADLVCEHQEFDVLPANIDMFNLEQELVSAMRGRERLSMLLESVDAYDFVVVDCPPSLGILTDNALLACRNLLIPAEAEDTSIRALDLLFKQIDTLEDNYGASITERALVVSNVDYPLDGEQKGMLEWFDDTFADRIPVFELRSRAAIKRAFNDGVSVFAHDEECDQREELERVAAHFVDLAGTQEVAQR</sequence>
<comment type="caution">
    <text evidence="2">The sequence shown here is derived from an EMBL/GenBank/DDBJ whole genome shotgun (WGS) entry which is preliminary data.</text>
</comment>
<gene>
    <name evidence="2" type="ORF">ACFQE1_05230</name>
</gene>
<dbReference type="Gene3D" id="3.40.50.300">
    <property type="entry name" value="P-loop containing nucleotide triphosphate hydrolases"/>
    <property type="match status" value="1"/>
</dbReference>